<dbReference type="Gene3D" id="2.60.40.10">
    <property type="entry name" value="Immunoglobulins"/>
    <property type="match status" value="1"/>
</dbReference>
<dbReference type="SMART" id="SM00736">
    <property type="entry name" value="CADG"/>
    <property type="match status" value="1"/>
</dbReference>
<keyword evidence="9" id="KW-1185">Reference proteome</keyword>
<dbReference type="InterPro" id="IPR015500">
    <property type="entry name" value="Peptidase_S8_subtilisin-rel"/>
</dbReference>
<dbReference type="SUPFAM" id="SSF52743">
    <property type="entry name" value="Subtilisin-like"/>
    <property type="match status" value="1"/>
</dbReference>
<dbReference type="InterPro" id="IPR022398">
    <property type="entry name" value="Peptidase_S8_His-AS"/>
</dbReference>
<evidence type="ECO:0000256" key="4">
    <source>
        <dbReference type="ARBA" id="ARBA00022825"/>
    </source>
</evidence>
<evidence type="ECO:0000256" key="2">
    <source>
        <dbReference type="ARBA" id="ARBA00022670"/>
    </source>
</evidence>
<keyword evidence="2 5" id="KW-0645">Protease</keyword>
<evidence type="ECO:0000256" key="5">
    <source>
        <dbReference type="PROSITE-ProRule" id="PRU01240"/>
    </source>
</evidence>
<comment type="similarity">
    <text evidence="1 5 6">Belongs to the peptidase S8 family.</text>
</comment>
<dbReference type="PANTHER" id="PTHR43806">
    <property type="entry name" value="PEPTIDASE S8"/>
    <property type="match status" value="1"/>
</dbReference>
<keyword evidence="3 5" id="KW-0378">Hydrolase</keyword>
<dbReference type="InterPro" id="IPR023827">
    <property type="entry name" value="Peptidase_S8_Asp-AS"/>
</dbReference>
<comment type="caution">
    <text evidence="8">The sequence shown here is derived from an EMBL/GenBank/DDBJ whole genome shotgun (WGS) entry which is preliminary data.</text>
</comment>
<feature type="active site" description="Charge relay system" evidence="5">
    <location>
        <position position="246"/>
    </location>
</feature>
<evidence type="ECO:0000256" key="1">
    <source>
        <dbReference type="ARBA" id="ARBA00011073"/>
    </source>
</evidence>
<sequence length="873" mass="92599">MKNDLLDRFTGYFVGCLCVLFAANSAAIELTEAELQPSVLSAKQHELLVSQLQKEDTIRVIVELNLATNHGASALQSDSEGATTETSAEAQEQANEQFALQAIASAQANLQATLNQSGAVLKHSFTHMPLVVYDIDTKALSVLEKSSQVKSIQIDQIRQPSLAQSTDIIGTENAYEIGATGAGQTVAVLDSGVESDHPFLSAKVVSEACFSTNRSSGFSDSVCPSGNNDEVAQGAAQACDFSGCYHGTHVAGIVAGSSENLHGVAKDADIIAIQVFSKILDNDYCSGSPPCLGAYDSDVIQGLERVYALRNTYSIPAVNISLGAGGYLTQSACDSANRSYASAVSKLNDAGIAVVIASGNNGYGNKISAPGCVSNAVSVGATTDSDGVAWFTNKADFLTLLAPGTSIQSSVLGGKYGSAQGTSMAAPHVAGAFAALASLENTPDKTQILSALLNTAKAVDSGSLTFGRIAIGAAAENLMPQPEIDQQLSIRISVDNSEELYFNGVLLGGSGDWKTSKLYNVNVTQVDNVLAVKAMDVDGLAALIAQLDLDGQPFYSDENWKVSTEFVDGWQQTDFDDSQWQAASTYGYYGVWPWYKKVKWWPSSSQAQWLWSDARYDDNTVYFRYHITASDEPASEPVIINAQALVAGQVGEAYSVTLSASGGSESFVWSVVSGGLPSGLSLDEQSGELAGTPNAAGEFVFTVEATDTTGEQAQLELNLSIAAAPMTSETATITISVDNFEDTYFNGVFLGSSTNWMYAKSYTVELVSGRNVLAVKAQDVDGIAALIAKIETEQGVIVSDSDWKISTQTLEGWNSQDFDDSSWDNATAYGAYGAQPWRSRVSRLNGSAGAKWIWSADNDLDNLVYFRLVIERP</sequence>
<dbReference type="RefSeq" id="WP_342882418.1">
    <property type="nucleotide sequence ID" value="NZ_JBBMQS010000011.1"/>
</dbReference>
<evidence type="ECO:0000313" key="9">
    <source>
        <dbReference type="Proteomes" id="UP001461163"/>
    </source>
</evidence>
<dbReference type="PROSITE" id="PS00138">
    <property type="entry name" value="SUBTILASE_SER"/>
    <property type="match status" value="1"/>
</dbReference>
<dbReference type="InterPro" id="IPR015919">
    <property type="entry name" value="Cadherin-like_sf"/>
</dbReference>
<dbReference type="InterPro" id="IPR006644">
    <property type="entry name" value="Cadg"/>
</dbReference>
<dbReference type="PROSITE" id="PS00137">
    <property type="entry name" value="SUBTILASE_HIS"/>
    <property type="match status" value="1"/>
</dbReference>
<gene>
    <name evidence="8" type="ORF">WNY77_17280</name>
</gene>
<feature type="active site" description="Charge relay system" evidence="5">
    <location>
        <position position="190"/>
    </location>
</feature>
<feature type="domain" description="Dystroglycan-type cadherin-like" evidence="7">
    <location>
        <begin position="638"/>
        <end position="728"/>
    </location>
</feature>
<accession>A0ABU9SZ80</accession>
<evidence type="ECO:0000256" key="3">
    <source>
        <dbReference type="ARBA" id="ARBA00022801"/>
    </source>
</evidence>
<dbReference type="PRINTS" id="PR00723">
    <property type="entry name" value="SUBTILISIN"/>
</dbReference>
<dbReference type="Pfam" id="PF00082">
    <property type="entry name" value="Peptidase_S8"/>
    <property type="match status" value="1"/>
</dbReference>
<evidence type="ECO:0000256" key="6">
    <source>
        <dbReference type="RuleBase" id="RU003355"/>
    </source>
</evidence>
<dbReference type="InterPro" id="IPR000209">
    <property type="entry name" value="Peptidase_S8/S53_dom"/>
</dbReference>
<feature type="active site" description="Charge relay system" evidence="5">
    <location>
        <position position="423"/>
    </location>
</feature>
<dbReference type="SUPFAM" id="SSF49313">
    <property type="entry name" value="Cadherin-like"/>
    <property type="match status" value="1"/>
</dbReference>
<dbReference type="PROSITE" id="PS51892">
    <property type="entry name" value="SUBTILASE"/>
    <property type="match status" value="1"/>
</dbReference>
<dbReference type="PROSITE" id="PS00136">
    <property type="entry name" value="SUBTILASE_ASP"/>
    <property type="match status" value="1"/>
</dbReference>
<protein>
    <submittedName>
        <fullName evidence="8">S8 family serine peptidase</fullName>
    </submittedName>
</protein>
<dbReference type="InterPro" id="IPR013783">
    <property type="entry name" value="Ig-like_fold"/>
</dbReference>
<dbReference type="InterPro" id="IPR036852">
    <property type="entry name" value="Peptidase_S8/S53_dom_sf"/>
</dbReference>
<name>A0ABU9SZ80_9ALTE</name>
<proteinExistence type="inferred from homology"/>
<reference evidence="8 9" key="1">
    <citation type="submission" date="2024-03" db="EMBL/GenBank/DDBJ databases">
        <title>Community enrichment and isolation of bacterial strains for fucoidan degradation.</title>
        <authorList>
            <person name="Sichert A."/>
        </authorList>
    </citation>
    <scope>NUCLEOTIDE SEQUENCE [LARGE SCALE GENOMIC DNA]</scope>
    <source>
        <strain evidence="8 9">AS12</strain>
    </source>
</reference>
<organism evidence="8 9">
    <name type="scientific">Paraglaciecola mesophila</name>
    <dbReference type="NCBI Taxonomy" id="197222"/>
    <lineage>
        <taxon>Bacteria</taxon>
        <taxon>Pseudomonadati</taxon>
        <taxon>Pseudomonadota</taxon>
        <taxon>Gammaproteobacteria</taxon>
        <taxon>Alteromonadales</taxon>
        <taxon>Alteromonadaceae</taxon>
        <taxon>Paraglaciecola</taxon>
    </lineage>
</organism>
<dbReference type="Proteomes" id="UP001461163">
    <property type="component" value="Unassembled WGS sequence"/>
</dbReference>
<dbReference type="Gene3D" id="2.60.120.260">
    <property type="entry name" value="Galactose-binding domain-like"/>
    <property type="match status" value="2"/>
</dbReference>
<evidence type="ECO:0000259" key="7">
    <source>
        <dbReference type="SMART" id="SM00736"/>
    </source>
</evidence>
<dbReference type="PANTHER" id="PTHR43806:SF11">
    <property type="entry name" value="CEREVISIN-RELATED"/>
    <property type="match status" value="1"/>
</dbReference>
<keyword evidence="4 5" id="KW-0720">Serine protease</keyword>
<dbReference type="EMBL" id="JBBMQS010000011">
    <property type="protein sequence ID" value="MEM5499167.1"/>
    <property type="molecule type" value="Genomic_DNA"/>
</dbReference>
<dbReference type="Gene3D" id="3.40.50.200">
    <property type="entry name" value="Peptidase S8/S53 domain"/>
    <property type="match status" value="1"/>
</dbReference>
<dbReference type="InterPro" id="IPR050131">
    <property type="entry name" value="Peptidase_S8_subtilisin-like"/>
</dbReference>
<dbReference type="Pfam" id="PF05345">
    <property type="entry name" value="He_PIG"/>
    <property type="match status" value="1"/>
</dbReference>
<dbReference type="InterPro" id="IPR023828">
    <property type="entry name" value="Peptidase_S8_Ser-AS"/>
</dbReference>
<evidence type="ECO:0000313" key="8">
    <source>
        <dbReference type="EMBL" id="MEM5499167.1"/>
    </source>
</evidence>